<reference evidence="1 2" key="1">
    <citation type="submission" date="2016-04" db="EMBL/GenBank/DDBJ databases">
        <title>Genome analyses suggest a sexual origin of heterokaryosis in a supposedly ancient asexual fungus.</title>
        <authorList>
            <person name="Ropars J."/>
            <person name="Sedzielewska K."/>
            <person name="Noel J."/>
            <person name="Charron P."/>
            <person name="Farinelli L."/>
            <person name="Marton T."/>
            <person name="Kruger M."/>
            <person name="Pelin A."/>
            <person name="Brachmann A."/>
            <person name="Corradi N."/>
        </authorList>
    </citation>
    <scope>NUCLEOTIDE SEQUENCE [LARGE SCALE GENOMIC DNA]</scope>
    <source>
        <strain evidence="1 2">C2</strain>
    </source>
</reference>
<dbReference type="VEuPathDB" id="FungiDB:RhiirA1_466353"/>
<reference evidence="1 2" key="2">
    <citation type="submission" date="2017-10" db="EMBL/GenBank/DDBJ databases">
        <title>Extensive intraspecific genome diversity in a model arbuscular mycorrhizal fungus.</title>
        <authorList>
            <person name="Chen E.C.H."/>
            <person name="Morin E."/>
            <person name="Baudet D."/>
            <person name="Noel J."/>
            <person name="Ndikumana S."/>
            <person name="Charron P."/>
            <person name="St-Onge C."/>
            <person name="Giorgi J."/>
            <person name="Grigoriev I.V."/>
            <person name="Roux C."/>
            <person name="Martin F.M."/>
            <person name="Corradi N."/>
        </authorList>
    </citation>
    <scope>NUCLEOTIDE SEQUENCE [LARGE SCALE GENOMIC DNA]</scope>
    <source>
        <strain evidence="1 2">C2</strain>
    </source>
</reference>
<proteinExistence type="predicted"/>
<name>A0A2N1MAC5_9GLOM</name>
<gene>
    <name evidence="1" type="ORF">RhiirC2_796086</name>
</gene>
<protein>
    <recommendedName>
        <fullName evidence="3">RRM domain-containing protein</fullName>
    </recommendedName>
</protein>
<dbReference type="Proteomes" id="UP000233469">
    <property type="component" value="Unassembled WGS sequence"/>
</dbReference>
<comment type="caution">
    <text evidence="1">The sequence shown here is derived from an EMBL/GenBank/DDBJ whole genome shotgun (WGS) entry which is preliminary data.</text>
</comment>
<dbReference type="EMBL" id="LLXL01003509">
    <property type="protein sequence ID" value="PKK58576.1"/>
    <property type="molecule type" value="Genomic_DNA"/>
</dbReference>
<accession>A0A2N1MAC5</accession>
<evidence type="ECO:0000313" key="1">
    <source>
        <dbReference type="EMBL" id="PKK58576.1"/>
    </source>
</evidence>
<evidence type="ECO:0000313" key="2">
    <source>
        <dbReference type="Proteomes" id="UP000233469"/>
    </source>
</evidence>
<evidence type="ECO:0008006" key="3">
    <source>
        <dbReference type="Google" id="ProtNLM"/>
    </source>
</evidence>
<dbReference type="VEuPathDB" id="FungiDB:RhiirFUN_010405"/>
<sequence>MDAINNIHFHTAQARDTGVMKISELFRLLMFHSSLTKTTFLPTLRNLHVSLSLNSYKPKKWAYVTFNSQKAIDSALVVFQLLPLKTIQGHSYTWDPVAKLKECFNINQPFHSCQAAGQCSHFRSKSHDRSASASHHANAGNQNLFSPDDANNILTLLCELRKCTTALELANQRMSHIELHLDDSGPTPMQEDPSVTHVLVNLPFSSDYGYLKNLSATCYFPNPNVLIPSLSSTSPTSTVLTRTKLSPPLLWVIYINPLLTVLKNSMMDPYVLSSPLLTTTHDPVNTADLRINNLVFMDDSTLISLSKASMELILFITEEFYFINNTSANHRKYVLTTNSLPLTSA</sequence>
<dbReference type="AlphaFoldDB" id="A0A2N1MAC5"/>
<organism evidence="1 2">
    <name type="scientific">Rhizophagus irregularis</name>
    <dbReference type="NCBI Taxonomy" id="588596"/>
    <lineage>
        <taxon>Eukaryota</taxon>
        <taxon>Fungi</taxon>
        <taxon>Fungi incertae sedis</taxon>
        <taxon>Mucoromycota</taxon>
        <taxon>Glomeromycotina</taxon>
        <taxon>Glomeromycetes</taxon>
        <taxon>Glomerales</taxon>
        <taxon>Glomeraceae</taxon>
        <taxon>Rhizophagus</taxon>
    </lineage>
</organism>